<evidence type="ECO:0000313" key="9">
    <source>
        <dbReference type="EMBL" id="MBM7634105.1"/>
    </source>
</evidence>
<keyword evidence="4" id="KW-1003">Cell membrane</keyword>
<dbReference type="PANTHER" id="PTHR36838:SF1">
    <property type="entry name" value="SLR1864 PROTEIN"/>
    <property type="match status" value="1"/>
</dbReference>
<feature type="transmembrane region" description="Helical" evidence="8">
    <location>
        <begin position="117"/>
        <end position="138"/>
    </location>
</feature>
<evidence type="ECO:0000256" key="1">
    <source>
        <dbReference type="ARBA" id="ARBA00004651"/>
    </source>
</evidence>
<keyword evidence="6 8" id="KW-1133">Transmembrane helix</keyword>
<proteinExistence type="inferred from homology"/>
<dbReference type="EMBL" id="JAFBEC010000009">
    <property type="protein sequence ID" value="MBM7634105.1"/>
    <property type="molecule type" value="Genomic_DNA"/>
</dbReference>
<evidence type="ECO:0000313" key="10">
    <source>
        <dbReference type="Proteomes" id="UP000741863"/>
    </source>
</evidence>
<keyword evidence="10" id="KW-1185">Reference proteome</keyword>
<dbReference type="Gene3D" id="1.20.1530.20">
    <property type="match status" value="1"/>
</dbReference>
<keyword evidence="7 8" id="KW-0472">Membrane</keyword>
<dbReference type="Proteomes" id="UP000741863">
    <property type="component" value="Unassembled WGS sequence"/>
</dbReference>
<feature type="transmembrane region" description="Helical" evidence="8">
    <location>
        <begin position="93"/>
        <end position="111"/>
    </location>
</feature>
<evidence type="ECO:0000256" key="5">
    <source>
        <dbReference type="ARBA" id="ARBA00022692"/>
    </source>
</evidence>
<evidence type="ECO:0000256" key="3">
    <source>
        <dbReference type="ARBA" id="ARBA00022448"/>
    </source>
</evidence>
<dbReference type="InterPro" id="IPR004776">
    <property type="entry name" value="Mem_transp_PIN-like"/>
</dbReference>
<keyword evidence="3" id="KW-0813">Transport</keyword>
<comment type="caution">
    <text evidence="9">The sequence shown here is derived from an EMBL/GenBank/DDBJ whole genome shotgun (WGS) entry which is preliminary data.</text>
</comment>
<sequence>MLYIMLAIGFIAVRFNLIPLTSKTILTRLLLYLTLPALIVSSMHIPFQYERALAFIVLMLLSFSFLSLTLLYGKVMTRRLAVSSTQSGVFQNLLLFGNQGFIGVSVVFLLFGHEGLFYAVAFNLLYFILIWIYGIAIMKTKPPKLYLNPGLLATSIGVILFLLPIKLPDLMMTPINTIGQMTIPLSMILIGILLSENTLHGLRKLLTLPLTWFVMAHRLFLLPLIIFVPFLFLPIPFEWLAIAVILSATPCAPTVSFYSEQYGGDTAFASVSVILSTFLAMFSLPLLYSLFSTISAMTGLML</sequence>
<name>A0ABS2PGG3_9BACL</name>
<reference evidence="9 10" key="1">
    <citation type="submission" date="2021-01" db="EMBL/GenBank/DDBJ databases">
        <title>Genomic Encyclopedia of Type Strains, Phase IV (KMG-IV): sequencing the most valuable type-strain genomes for metagenomic binning, comparative biology and taxonomic classification.</title>
        <authorList>
            <person name="Goeker M."/>
        </authorList>
    </citation>
    <scope>NUCLEOTIDE SEQUENCE [LARGE SCALE GENOMIC DNA]</scope>
    <source>
        <strain evidence="9 10">DSM 25540</strain>
    </source>
</reference>
<comment type="similarity">
    <text evidence="2">Belongs to the auxin efflux carrier (TC 2.A.69) family.</text>
</comment>
<evidence type="ECO:0000256" key="6">
    <source>
        <dbReference type="ARBA" id="ARBA00022989"/>
    </source>
</evidence>
<evidence type="ECO:0000256" key="8">
    <source>
        <dbReference type="SAM" id="Phobius"/>
    </source>
</evidence>
<keyword evidence="5 8" id="KW-0812">Transmembrane</keyword>
<feature type="transmembrane region" description="Helical" evidence="8">
    <location>
        <begin position="53"/>
        <end position="72"/>
    </location>
</feature>
<evidence type="ECO:0000256" key="2">
    <source>
        <dbReference type="ARBA" id="ARBA00010145"/>
    </source>
</evidence>
<organism evidence="9 10">
    <name type="scientific">Geomicrobium sediminis</name>
    <dbReference type="NCBI Taxonomy" id="1347788"/>
    <lineage>
        <taxon>Bacteria</taxon>
        <taxon>Bacillati</taxon>
        <taxon>Bacillota</taxon>
        <taxon>Bacilli</taxon>
        <taxon>Bacillales</taxon>
        <taxon>Geomicrobium</taxon>
    </lineage>
</organism>
<feature type="transmembrane region" description="Helical" evidence="8">
    <location>
        <begin position="145"/>
        <end position="165"/>
    </location>
</feature>
<dbReference type="PANTHER" id="PTHR36838">
    <property type="entry name" value="AUXIN EFFLUX CARRIER FAMILY PROTEIN"/>
    <property type="match status" value="1"/>
</dbReference>
<dbReference type="Pfam" id="PF03547">
    <property type="entry name" value="Mem_trans"/>
    <property type="match status" value="2"/>
</dbReference>
<evidence type="ECO:0000256" key="7">
    <source>
        <dbReference type="ARBA" id="ARBA00023136"/>
    </source>
</evidence>
<gene>
    <name evidence="9" type="ORF">JOD17_003205</name>
</gene>
<accession>A0ABS2PGG3</accession>
<comment type="subcellular location">
    <subcellularLocation>
        <location evidence="1">Cell membrane</location>
        <topology evidence="1">Multi-pass membrane protein</topology>
    </subcellularLocation>
</comment>
<feature type="transmembrane region" description="Helical" evidence="8">
    <location>
        <begin position="29"/>
        <end position="47"/>
    </location>
</feature>
<feature type="transmembrane region" description="Helical" evidence="8">
    <location>
        <begin position="6"/>
        <end position="22"/>
    </location>
</feature>
<dbReference type="InterPro" id="IPR038770">
    <property type="entry name" value="Na+/solute_symporter_sf"/>
</dbReference>
<feature type="transmembrane region" description="Helical" evidence="8">
    <location>
        <begin position="266"/>
        <end position="291"/>
    </location>
</feature>
<evidence type="ECO:0000256" key="4">
    <source>
        <dbReference type="ARBA" id="ARBA00022475"/>
    </source>
</evidence>
<feature type="transmembrane region" description="Helical" evidence="8">
    <location>
        <begin position="206"/>
        <end position="233"/>
    </location>
</feature>
<feature type="transmembrane region" description="Helical" evidence="8">
    <location>
        <begin position="177"/>
        <end position="194"/>
    </location>
</feature>
<protein>
    <submittedName>
        <fullName evidence="9">Permease</fullName>
    </submittedName>
</protein>